<accession>A0A261Y8E1</accession>
<dbReference type="PANTHER" id="PTHR11575:SF22">
    <property type="entry name" value="ADL392WP"/>
    <property type="match status" value="1"/>
</dbReference>
<feature type="signal peptide" evidence="1">
    <location>
        <begin position="1"/>
        <end position="17"/>
    </location>
</feature>
<feature type="domain" description="Putative 5'-nucleotidase C-terminal" evidence="2">
    <location>
        <begin position="341"/>
        <end position="521"/>
    </location>
</feature>
<protein>
    <recommendedName>
        <fullName evidence="2">Putative 5'-nucleotidase C-terminal domain-containing protein</fullName>
    </recommendedName>
</protein>
<dbReference type="PIRSF" id="PIRSF017316">
    <property type="entry name" value="Pesterase_C1039"/>
    <property type="match status" value="1"/>
</dbReference>
<dbReference type="Gene3D" id="3.90.780.10">
    <property type="entry name" value="5'-Nucleotidase, C-terminal domain"/>
    <property type="match status" value="1"/>
</dbReference>
<dbReference type="InterPro" id="IPR014485">
    <property type="entry name" value="Pesterase_C1039"/>
</dbReference>
<proteinExistence type="predicted"/>
<reference evidence="3 4" key="1">
    <citation type="journal article" date="2017" name="Mycologia">
        <title>Bifiguratus adelaidae, gen. et sp. nov., a new member of Mucoromycotina in endophytic and soil-dwelling habitats.</title>
        <authorList>
            <person name="Torres-Cruz T.J."/>
            <person name="Billingsley Tobias T.L."/>
            <person name="Almatruk M."/>
            <person name="Hesse C."/>
            <person name="Kuske C.R."/>
            <person name="Desiro A."/>
            <person name="Benucci G.M."/>
            <person name="Bonito G."/>
            <person name="Stajich J.E."/>
            <person name="Dunlap C."/>
            <person name="Arnold A.E."/>
            <person name="Porras-Alfaro A."/>
        </authorList>
    </citation>
    <scope>NUCLEOTIDE SEQUENCE [LARGE SCALE GENOMIC DNA]</scope>
    <source>
        <strain evidence="3 4">AZ0501</strain>
    </source>
</reference>
<evidence type="ECO:0000313" key="3">
    <source>
        <dbReference type="EMBL" id="OZJ06887.1"/>
    </source>
</evidence>
<dbReference type="SUPFAM" id="SSF56300">
    <property type="entry name" value="Metallo-dependent phosphatases"/>
    <property type="match status" value="1"/>
</dbReference>
<dbReference type="Gene3D" id="3.60.21.10">
    <property type="match status" value="2"/>
</dbReference>
<dbReference type="GO" id="GO:0016787">
    <property type="term" value="F:hydrolase activity"/>
    <property type="evidence" value="ECO:0007669"/>
    <property type="project" value="InterPro"/>
</dbReference>
<dbReference type="OrthoDB" id="7722975at2759"/>
<dbReference type="Pfam" id="PF21953">
    <property type="entry name" value="NadN_nucleosid_C"/>
    <property type="match status" value="1"/>
</dbReference>
<comment type="caution">
    <text evidence="3">The sequence shown here is derived from an EMBL/GenBank/DDBJ whole genome shotgun (WGS) entry which is preliminary data.</text>
</comment>
<dbReference type="PANTHER" id="PTHR11575">
    <property type="entry name" value="5'-NUCLEOTIDASE-RELATED"/>
    <property type="match status" value="1"/>
</dbReference>
<dbReference type="InterPro" id="IPR036907">
    <property type="entry name" value="5'-Nucleotdase_C_sf"/>
</dbReference>
<name>A0A261Y8E1_9FUNG</name>
<dbReference type="GO" id="GO:0019677">
    <property type="term" value="P:NAD+ catabolic process"/>
    <property type="evidence" value="ECO:0007669"/>
    <property type="project" value="EnsemblFungi"/>
</dbReference>
<dbReference type="AlphaFoldDB" id="A0A261Y8E1"/>
<gene>
    <name evidence="3" type="ORF">BZG36_00238</name>
</gene>
<dbReference type="InterPro" id="IPR006179">
    <property type="entry name" value="5_nucleotidase/apyrase"/>
</dbReference>
<dbReference type="SUPFAM" id="SSF55816">
    <property type="entry name" value="5'-nucleotidase (syn. UDP-sugar hydrolase), C-terminal domain"/>
    <property type="match status" value="1"/>
</dbReference>
<dbReference type="InterPro" id="IPR053828">
    <property type="entry name" value="Nucleosidase_C"/>
</dbReference>
<evidence type="ECO:0000313" key="4">
    <source>
        <dbReference type="Proteomes" id="UP000242875"/>
    </source>
</evidence>
<dbReference type="InterPro" id="IPR029052">
    <property type="entry name" value="Metallo-depent_PP-like"/>
</dbReference>
<dbReference type="Proteomes" id="UP000242875">
    <property type="component" value="Unassembled WGS sequence"/>
</dbReference>
<dbReference type="GO" id="GO:0005829">
    <property type="term" value="C:cytosol"/>
    <property type="evidence" value="ECO:0007669"/>
    <property type="project" value="EnsemblFungi"/>
</dbReference>
<keyword evidence="4" id="KW-1185">Reference proteome</keyword>
<keyword evidence="1" id="KW-0732">Signal</keyword>
<dbReference type="EMBL" id="MVBO01000001">
    <property type="protein sequence ID" value="OZJ06887.1"/>
    <property type="molecule type" value="Genomic_DNA"/>
</dbReference>
<sequence length="560" mass="63220">MLFSAIVAFACASLTSAAPLEKRQQPGVPTTPTLDLRPLHWGDVNFIHTTDTHGWLEGHLKEENYNADLGDFYSFVVNMKKLSSHYKKDLFVVDTGDTHDVNNITKDIYNNFAPKWHGRYLTSNVYIKDATSNKTVPIGEKYTYFEGHFGTKVLAFGFLYDFTGNGNLSVVTKVESEVNQTWFKDALHQHQPDIIAVIGHVPIRQAEFAVVYKAIRIVYPYMPIAFLGGHSHIRDFKVFDNWAGGIESGRYLETIGWFSIDGVKSNAHRHVKQDWKTHNPPANLTFSRRYLDTNRETYIFHSELKDAKHFDSQKGVDLTKTITEERKLLNTSFVYGCAPHDYYLNRVPATNDYSIYSLITNEILPKVVVNASRPNPATVIINSGSQRFDLFKGPFTVDDTYIVSPFTDHFKYVTAPFSSASKVLAQLNNGKYNKRDVIPTGAVLPNEITFRNFAFHNITNATLTPGYTTTGDLGTDGDDTKHSSIPYVNQPEYVASALPTNATADTPIDVVYLDYFESSVISVLQSIDGKNYTGGYYRSDLMTTNTMYPPFAEKYWSKNC</sequence>
<dbReference type="GO" id="GO:0005576">
    <property type="term" value="C:extracellular region"/>
    <property type="evidence" value="ECO:0007669"/>
    <property type="project" value="EnsemblFungi"/>
</dbReference>
<evidence type="ECO:0000259" key="2">
    <source>
        <dbReference type="Pfam" id="PF21953"/>
    </source>
</evidence>
<feature type="chain" id="PRO_5013102659" description="Putative 5'-nucleotidase C-terminal domain-containing protein" evidence="1">
    <location>
        <begin position="18"/>
        <end position="560"/>
    </location>
</feature>
<evidence type="ECO:0000256" key="1">
    <source>
        <dbReference type="SAM" id="SignalP"/>
    </source>
</evidence>
<organism evidence="3 4">
    <name type="scientific">Bifiguratus adelaidae</name>
    <dbReference type="NCBI Taxonomy" id="1938954"/>
    <lineage>
        <taxon>Eukaryota</taxon>
        <taxon>Fungi</taxon>
        <taxon>Fungi incertae sedis</taxon>
        <taxon>Mucoromycota</taxon>
        <taxon>Mucoromycotina</taxon>
        <taxon>Endogonomycetes</taxon>
        <taxon>Endogonales</taxon>
        <taxon>Endogonales incertae sedis</taxon>
        <taxon>Bifiguratus</taxon>
    </lineage>
</organism>